<dbReference type="NCBIfam" id="TIGR01764">
    <property type="entry name" value="excise"/>
    <property type="match status" value="1"/>
</dbReference>
<feature type="domain" description="Helix-turn-helix" evidence="2">
    <location>
        <begin position="118"/>
        <end position="168"/>
    </location>
</feature>
<sequence>MGDFEGILVSRGRYLSCLVGSQSHRKRPRRDFRCANTSRSRGAERSVASENSAEKICRTGAFALNDSIQGHPEGSRGAKAEKPYFGVVRVDGRSYHFFGPGRNAPVYVYSEDKGSQWLLTVDDTARELNVSRRTVYELITRGELASVRIRRCRRVAMSAILDYLDRRSAVPAPRGSDRGWKRK</sequence>
<protein>
    <submittedName>
        <fullName evidence="3">DNA-binding protein</fullName>
    </submittedName>
</protein>
<evidence type="ECO:0000259" key="2">
    <source>
        <dbReference type="Pfam" id="PF12728"/>
    </source>
</evidence>
<evidence type="ECO:0000256" key="1">
    <source>
        <dbReference type="SAM" id="MobiDB-lite"/>
    </source>
</evidence>
<evidence type="ECO:0000313" key="4">
    <source>
        <dbReference type="Proteomes" id="UP000215005"/>
    </source>
</evidence>
<dbReference type="InterPro" id="IPR010093">
    <property type="entry name" value="SinI_DNA-bd"/>
</dbReference>
<gene>
    <name evidence="3" type="ORF">CDO52_25860</name>
</gene>
<evidence type="ECO:0000313" key="3">
    <source>
        <dbReference type="EMBL" id="ASU85773.1"/>
    </source>
</evidence>
<dbReference type="Pfam" id="PF12728">
    <property type="entry name" value="HTH_17"/>
    <property type="match status" value="1"/>
</dbReference>
<dbReference type="EMBL" id="CP022753">
    <property type="protein sequence ID" value="ASU85773.1"/>
    <property type="molecule type" value="Genomic_DNA"/>
</dbReference>
<accession>A0A223SCH2</accession>
<dbReference type="OrthoDB" id="9804758at2"/>
<dbReference type="InterPro" id="IPR041657">
    <property type="entry name" value="HTH_17"/>
</dbReference>
<feature type="region of interest" description="Disordered" evidence="1">
    <location>
        <begin position="28"/>
        <end position="49"/>
    </location>
</feature>
<dbReference type="KEGG" id="ngv:CDO52_25860"/>
<dbReference type="Proteomes" id="UP000215005">
    <property type="component" value="Chromosome"/>
</dbReference>
<reference evidence="3 4" key="1">
    <citation type="submission" date="2017-08" db="EMBL/GenBank/DDBJ databases">
        <title>The complete genome sequence of Nocardiopsis gilva YIM 90087.</title>
        <authorList>
            <person name="Yin M."/>
            <person name="Tang S."/>
        </authorList>
    </citation>
    <scope>NUCLEOTIDE SEQUENCE [LARGE SCALE GENOMIC DNA]</scope>
    <source>
        <strain evidence="3 4">YIM 90087</strain>
    </source>
</reference>
<keyword evidence="4" id="KW-1185">Reference proteome</keyword>
<dbReference type="AlphaFoldDB" id="A0A223SCH2"/>
<name>A0A223SCH2_9ACTN</name>
<dbReference type="GO" id="GO:0003677">
    <property type="term" value="F:DNA binding"/>
    <property type="evidence" value="ECO:0007669"/>
    <property type="project" value="UniProtKB-KW"/>
</dbReference>
<organism evidence="3 4">
    <name type="scientific">Nocardiopsis gilva YIM 90087</name>
    <dbReference type="NCBI Taxonomy" id="1235441"/>
    <lineage>
        <taxon>Bacteria</taxon>
        <taxon>Bacillati</taxon>
        <taxon>Actinomycetota</taxon>
        <taxon>Actinomycetes</taxon>
        <taxon>Streptosporangiales</taxon>
        <taxon>Nocardiopsidaceae</taxon>
        <taxon>Nocardiopsis</taxon>
    </lineage>
</organism>
<proteinExistence type="predicted"/>
<keyword evidence="3" id="KW-0238">DNA-binding</keyword>